<proteinExistence type="inferred from homology"/>
<name>A0A8S5LNH2_9CAUD</name>
<dbReference type="PANTHER" id="PTHR30478">
    <property type="entry name" value="DNA POLYMERASE III SUBUNIT BETA"/>
    <property type="match status" value="1"/>
</dbReference>
<dbReference type="GO" id="GO:0003887">
    <property type="term" value="F:DNA-directed DNA polymerase activity"/>
    <property type="evidence" value="ECO:0007669"/>
    <property type="project" value="UniProtKB-KW"/>
</dbReference>
<comment type="subcellular location">
    <subcellularLocation>
        <location evidence="1">Cytoplasm</location>
    </subcellularLocation>
</comment>
<evidence type="ECO:0000256" key="3">
    <source>
        <dbReference type="ARBA" id="ARBA00022490"/>
    </source>
</evidence>
<keyword evidence="5" id="KW-0548">Nucleotidyltransferase</keyword>
<evidence type="ECO:0000256" key="4">
    <source>
        <dbReference type="ARBA" id="ARBA00022679"/>
    </source>
</evidence>
<dbReference type="PANTHER" id="PTHR30478:SF0">
    <property type="entry name" value="BETA SLIDING CLAMP"/>
    <property type="match status" value="1"/>
</dbReference>
<dbReference type="GO" id="GO:0009360">
    <property type="term" value="C:DNA polymerase III complex"/>
    <property type="evidence" value="ECO:0007669"/>
    <property type="project" value="InterPro"/>
</dbReference>
<keyword evidence="8" id="KW-0238">DNA-binding</keyword>
<evidence type="ECO:0000256" key="2">
    <source>
        <dbReference type="ARBA" id="ARBA00010752"/>
    </source>
</evidence>
<sequence length="370" mass="41491">MKIKLETIQKPCSTISNAVDANSISQLTEVLELETKDDVLQLSVTNKEYFVTINIPVDDPEEIHATVDAELFTKLISRITTEYVELSVTDKFLVVKGNGTYRLPLIFEDSVMMTLPRIEVNNISSEFDVSSDVLNSIMTANSRQLDVGVISNAVQKYFYIDQHGALTFTSGATVNNFDLGADIKLLLNARLVKLFKLFENEQVHICYGTEPLSDEIIQTRISFTTPKVRLSAILSCDDTMLKSVPVNRIRSLASGELPYTVSIPRNKLLEALERFSLFSQDAMLSSACLDFEREFVKVSDTKKNSTEKVMYETANNSISEPYEVTIDIIELTKMLDSNRTKNVRISFGNNSAILLVSNNVTNVIPEIRVQ</sequence>
<accession>A0A8S5LNH2</accession>
<dbReference type="SUPFAM" id="SSF55979">
    <property type="entry name" value="DNA clamp"/>
    <property type="match status" value="1"/>
</dbReference>
<dbReference type="InterPro" id="IPR046938">
    <property type="entry name" value="DNA_clamp_sf"/>
</dbReference>
<dbReference type="InterPro" id="IPR001001">
    <property type="entry name" value="DNA_polIII_beta"/>
</dbReference>
<keyword evidence="4" id="KW-0808">Transferase</keyword>
<organism evidence="9">
    <name type="scientific">Siphoviridae sp. ctsf32</name>
    <dbReference type="NCBI Taxonomy" id="2827594"/>
    <lineage>
        <taxon>Viruses</taxon>
        <taxon>Duplodnaviria</taxon>
        <taxon>Heunggongvirae</taxon>
        <taxon>Uroviricota</taxon>
        <taxon>Caudoviricetes</taxon>
    </lineage>
</organism>
<keyword evidence="6" id="KW-0235">DNA replication</keyword>
<keyword evidence="7" id="KW-0239">DNA-directed DNA polymerase</keyword>
<dbReference type="GO" id="GO:0003677">
    <property type="term" value="F:DNA binding"/>
    <property type="evidence" value="ECO:0007669"/>
    <property type="project" value="UniProtKB-KW"/>
</dbReference>
<keyword evidence="3" id="KW-0963">Cytoplasm</keyword>
<evidence type="ECO:0000256" key="6">
    <source>
        <dbReference type="ARBA" id="ARBA00022705"/>
    </source>
</evidence>
<comment type="similarity">
    <text evidence="2">Belongs to the beta sliding clamp family.</text>
</comment>
<dbReference type="GO" id="GO:0006271">
    <property type="term" value="P:DNA strand elongation involved in DNA replication"/>
    <property type="evidence" value="ECO:0007669"/>
    <property type="project" value="TreeGrafter"/>
</dbReference>
<dbReference type="EMBL" id="BK015882">
    <property type="protein sequence ID" value="DAD71424.1"/>
    <property type="molecule type" value="Genomic_DNA"/>
</dbReference>
<reference evidence="9" key="1">
    <citation type="journal article" date="2021" name="Proc. Natl. Acad. Sci. U.S.A.">
        <title>A Catalog of Tens of Thousands of Viruses from Human Metagenomes Reveals Hidden Associations with Chronic Diseases.</title>
        <authorList>
            <person name="Tisza M.J."/>
            <person name="Buck C.B."/>
        </authorList>
    </citation>
    <scope>NUCLEOTIDE SEQUENCE</scope>
    <source>
        <strain evidence="9">Ctsf32</strain>
    </source>
</reference>
<evidence type="ECO:0000256" key="1">
    <source>
        <dbReference type="ARBA" id="ARBA00004496"/>
    </source>
</evidence>
<evidence type="ECO:0000256" key="7">
    <source>
        <dbReference type="ARBA" id="ARBA00022932"/>
    </source>
</evidence>
<protein>
    <submittedName>
        <fullName evidence="9">Beta clamp protein</fullName>
    </submittedName>
</protein>
<evidence type="ECO:0000313" key="9">
    <source>
        <dbReference type="EMBL" id="DAD71424.1"/>
    </source>
</evidence>
<dbReference type="Gene3D" id="3.10.150.10">
    <property type="entry name" value="DNA Polymerase III, subunit A, domain 2"/>
    <property type="match status" value="2"/>
</dbReference>
<dbReference type="SMART" id="SM00480">
    <property type="entry name" value="POL3Bc"/>
    <property type="match status" value="1"/>
</dbReference>
<evidence type="ECO:0000256" key="5">
    <source>
        <dbReference type="ARBA" id="ARBA00022695"/>
    </source>
</evidence>
<evidence type="ECO:0000256" key="8">
    <source>
        <dbReference type="ARBA" id="ARBA00023125"/>
    </source>
</evidence>